<evidence type="ECO:0000256" key="1">
    <source>
        <dbReference type="SAM" id="Phobius"/>
    </source>
</evidence>
<feature type="transmembrane region" description="Helical" evidence="1">
    <location>
        <begin position="12"/>
        <end position="34"/>
    </location>
</feature>
<accession>A0ABX2CZC5</accession>
<feature type="transmembrane region" description="Helical" evidence="1">
    <location>
        <begin position="46"/>
        <end position="66"/>
    </location>
</feature>
<sequence>MSEQAKLIPNLLLILFAALLGYLSKLRLASILFYSKTRKTVRIPQLYLLHGYSVGAIAQCVIIPIGDNGASQ</sequence>
<reference evidence="2 3" key="1">
    <citation type="journal article" date="2020" name="Sci. Rep.">
        <title>A novel cyanobacterial geosmin producer, revising GeoA distribution and dispersion patterns in Bacteria.</title>
        <authorList>
            <person name="Churro C."/>
            <person name="Semedo-Aguiar A.P."/>
            <person name="Silva A.D."/>
            <person name="Pereira-Leal J.B."/>
            <person name="Leite R.B."/>
        </authorList>
    </citation>
    <scope>NUCLEOTIDE SEQUENCE [LARGE SCALE GENOMIC DNA]</scope>
    <source>
        <strain evidence="2 3">IPMA8</strain>
    </source>
</reference>
<keyword evidence="3" id="KW-1185">Reference proteome</keyword>
<keyword evidence="1" id="KW-0812">Transmembrane</keyword>
<organism evidence="2 3">
    <name type="scientific">Microcoleus asticus IPMA8</name>
    <dbReference type="NCBI Taxonomy" id="2563858"/>
    <lineage>
        <taxon>Bacteria</taxon>
        <taxon>Bacillati</taxon>
        <taxon>Cyanobacteriota</taxon>
        <taxon>Cyanophyceae</taxon>
        <taxon>Oscillatoriophycideae</taxon>
        <taxon>Oscillatoriales</taxon>
        <taxon>Microcoleaceae</taxon>
        <taxon>Microcoleus</taxon>
        <taxon>Microcoleus asticus</taxon>
    </lineage>
</organism>
<protein>
    <submittedName>
        <fullName evidence="2">Uncharacterized protein</fullName>
    </submittedName>
</protein>
<evidence type="ECO:0000313" key="2">
    <source>
        <dbReference type="EMBL" id="NQE34790.1"/>
    </source>
</evidence>
<dbReference type="Proteomes" id="UP000702425">
    <property type="component" value="Unassembled WGS sequence"/>
</dbReference>
<name>A0ABX2CZC5_9CYAN</name>
<gene>
    <name evidence="2" type="ORF">E5S67_02519</name>
</gene>
<evidence type="ECO:0000313" key="3">
    <source>
        <dbReference type="Proteomes" id="UP000702425"/>
    </source>
</evidence>
<comment type="caution">
    <text evidence="2">The sequence shown here is derived from an EMBL/GenBank/DDBJ whole genome shotgun (WGS) entry which is preliminary data.</text>
</comment>
<keyword evidence="1" id="KW-0472">Membrane</keyword>
<dbReference type="EMBL" id="SRRZ01000039">
    <property type="protein sequence ID" value="NQE34790.1"/>
    <property type="molecule type" value="Genomic_DNA"/>
</dbReference>
<proteinExistence type="predicted"/>
<keyword evidence="1" id="KW-1133">Transmembrane helix</keyword>